<keyword evidence="2" id="KW-1185">Reference proteome</keyword>
<sequence length="78" mass="9268">MNLQARKLELVQMILNTDRPNLLEKVSQILKQEKEADWWDELPFCVQESVKKGMEQAKRGETRPHSEVMKEVRLRYGI</sequence>
<dbReference type="RefSeq" id="WP_062128387.1">
    <property type="nucleotide sequence ID" value="NZ_BAZW01000071.1"/>
</dbReference>
<accession>A0A0E9M369</accession>
<dbReference type="Proteomes" id="UP000032900">
    <property type="component" value="Unassembled WGS sequence"/>
</dbReference>
<comment type="caution">
    <text evidence="1">The sequence shown here is derived from an EMBL/GenBank/DDBJ whole genome shotgun (WGS) entry which is preliminary data.</text>
</comment>
<proteinExistence type="predicted"/>
<evidence type="ECO:0000313" key="2">
    <source>
        <dbReference type="Proteomes" id="UP000032900"/>
    </source>
</evidence>
<name>A0A0E9M369_9BACT</name>
<dbReference type="EMBL" id="BAZW01000071">
    <property type="protein sequence ID" value="GAO31943.1"/>
    <property type="molecule type" value="Genomic_DNA"/>
</dbReference>
<dbReference type="OrthoDB" id="1373932at2"/>
<evidence type="ECO:0000313" key="1">
    <source>
        <dbReference type="EMBL" id="GAO31943.1"/>
    </source>
</evidence>
<dbReference type="AlphaFoldDB" id="A0A0E9M369"/>
<dbReference type="STRING" id="1236989.JCM15548_14358"/>
<gene>
    <name evidence="1" type="ORF">JCM15548_14358</name>
</gene>
<reference evidence="1 2" key="1">
    <citation type="journal article" date="2015" name="Microbes Environ.">
        <title>Distribution and evolution of nitrogen fixation genes in the phylum bacteroidetes.</title>
        <authorList>
            <person name="Inoue J."/>
            <person name="Oshima K."/>
            <person name="Suda W."/>
            <person name="Sakamoto M."/>
            <person name="Iino T."/>
            <person name="Noda S."/>
            <person name="Hongoh Y."/>
            <person name="Hattori M."/>
            <person name="Ohkuma M."/>
        </authorList>
    </citation>
    <scope>NUCLEOTIDE SEQUENCE [LARGE SCALE GENOMIC DNA]</scope>
    <source>
        <strain evidence="1">JCM 15548</strain>
    </source>
</reference>
<organism evidence="1 2">
    <name type="scientific">Geofilum rubicundum JCM 15548</name>
    <dbReference type="NCBI Taxonomy" id="1236989"/>
    <lineage>
        <taxon>Bacteria</taxon>
        <taxon>Pseudomonadati</taxon>
        <taxon>Bacteroidota</taxon>
        <taxon>Bacteroidia</taxon>
        <taxon>Marinilabiliales</taxon>
        <taxon>Marinilabiliaceae</taxon>
        <taxon>Geofilum</taxon>
    </lineage>
</organism>
<protein>
    <submittedName>
        <fullName evidence="1">Uncharacterized protein</fullName>
    </submittedName>
</protein>